<gene>
    <name evidence="2" type="ORF">HK099_000878</name>
</gene>
<evidence type="ECO:0000313" key="3">
    <source>
        <dbReference type="Proteomes" id="UP001211065"/>
    </source>
</evidence>
<proteinExistence type="predicted"/>
<sequence length="538" mass="63024">METYSKADVLFDFLVSSISLFNGIGSILHPTDEEQQKLDELSTQGRRLLNKNLPRRRQSLKFHHDDEDKIETKYFCLKTPAIENFRLSLTVYLYHAENFLESATDKDKEFAKIKSSGNELLSKILLTKIAPEKKKINKKDEKECINYIDKLPNEILFQIIIIAGSFERSFKNLFNCLKVSKRWNALTMPRLWMAISIDDLADNFRYTTCMGLNQEAGLTKGFNYTTLLHFPFYNAFELKSKITLNLGAITCSYFPNLKDLVYQNYITVNDVAVILENCKNLVVLSLGEIDFLKESERNYDVESFRDSFKNLKKFGFFRSYSEYADQISFFQQNKFRKLEEILTPFDNFKVLSNCFEVETLTNLEKASLILPPDVQTDLDLLLKYTTNLTWLKLYGHFPLTRLSRKNLDTIKNLKHLKFLLFNSNDKKEGMTFEHDLTFEEILLFLKEVGKNLQSIYIYFPDVVLDDTILIRLSKIFPVIKHFGFMFKCSSVTVEGIKLFLKNLNHINFILDNKFDEEVKDELKRHSCQIYDGETKEYL</sequence>
<dbReference type="Pfam" id="PF12937">
    <property type="entry name" value="F-box-like"/>
    <property type="match status" value="1"/>
</dbReference>
<name>A0AAD5U714_9FUNG</name>
<dbReference type="AlphaFoldDB" id="A0AAD5U714"/>
<keyword evidence="3" id="KW-1185">Reference proteome</keyword>
<evidence type="ECO:0000259" key="1">
    <source>
        <dbReference type="Pfam" id="PF12937"/>
    </source>
</evidence>
<dbReference type="Proteomes" id="UP001211065">
    <property type="component" value="Unassembled WGS sequence"/>
</dbReference>
<accession>A0AAD5U714</accession>
<dbReference type="InterPro" id="IPR032675">
    <property type="entry name" value="LRR_dom_sf"/>
</dbReference>
<feature type="domain" description="F-box" evidence="1">
    <location>
        <begin position="148"/>
        <end position="196"/>
    </location>
</feature>
<dbReference type="InterPro" id="IPR036047">
    <property type="entry name" value="F-box-like_dom_sf"/>
</dbReference>
<dbReference type="Gene3D" id="3.80.10.10">
    <property type="entry name" value="Ribonuclease Inhibitor"/>
    <property type="match status" value="1"/>
</dbReference>
<dbReference type="Gene3D" id="1.20.1280.50">
    <property type="match status" value="1"/>
</dbReference>
<reference evidence="2" key="1">
    <citation type="submission" date="2020-05" db="EMBL/GenBank/DDBJ databases">
        <title>Phylogenomic resolution of chytrid fungi.</title>
        <authorList>
            <person name="Stajich J.E."/>
            <person name="Amses K."/>
            <person name="Simmons R."/>
            <person name="Seto K."/>
            <person name="Myers J."/>
            <person name="Bonds A."/>
            <person name="Quandt C.A."/>
            <person name="Barry K."/>
            <person name="Liu P."/>
            <person name="Grigoriev I."/>
            <person name="Longcore J.E."/>
            <person name="James T.Y."/>
        </authorList>
    </citation>
    <scope>NUCLEOTIDE SEQUENCE</scope>
    <source>
        <strain evidence="2">JEL0476</strain>
    </source>
</reference>
<dbReference type="SUPFAM" id="SSF81383">
    <property type="entry name" value="F-box domain"/>
    <property type="match status" value="1"/>
</dbReference>
<dbReference type="SUPFAM" id="SSF52047">
    <property type="entry name" value="RNI-like"/>
    <property type="match status" value="1"/>
</dbReference>
<protein>
    <recommendedName>
        <fullName evidence="1">F-box domain-containing protein</fullName>
    </recommendedName>
</protein>
<comment type="caution">
    <text evidence="2">The sequence shown here is derived from an EMBL/GenBank/DDBJ whole genome shotgun (WGS) entry which is preliminary data.</text>
</comment>
<dbReference type="EMBL" id="JADGJW010000122">
    <property type="protein sequence ID" value="KAJ3223640.1"/>
    <property type="molecule type" value="Genomic_DNA"/>
</dbReference>
<dbReference type="InterPro" id="IPR001810">
    <property type="entry name" value="F-box_dom"/>
</dbReference>
<organism evidence="2 3">
    <name type="scientific">Clydaea vesicula</name>
    <dbReference type="NCBI Taxonomy" id="447962"/>
    <lineage>
        <taxon>Eukaryota</taxon>
        <taxon>Fungi</taxon>
        <taxon>Fungi incertae sedis</taxon>
        <taxon>Chytridiomycota</taxon>
        <taxon>Chytridiomycota incertae sedis</taxon>
        <taxon>Chytridiomycetes</taxon>
        <taxon>Lobulomycetales</taxon>
        <taxon>Lobulomycetaceae</taxon>
        <taxon>Clydaea</taxon>
    </lineage>
</organism>
<evidence type="ECO:0000313" key="2">
    <source>
        <dbReference type="EMBL" id="KAJ3223640.1"/>
    </source>
</evidence>